<dbReference type="AlphaFoldDB" id="A0AAD0ALK9"/>
<feature type="transmembrane region" description="Helical" evidence="1">
    <location>
        <begin position="12"/>
        <end position="30"/>
    </location>
</feature>
<dbReference type="EMBL" id="CP024700">
    <property type="protein sequence ID" value="ATV61769.1"/>
    <property type="molecule type" value="Genomic_DNA"/>
</dbReference>
<evidence type="ECO:0000313" key="3">
    <source>
        <dbReference type="Proteomes" id="UP000228552"/>
    </source>
</evidence>
<dbReference type="Proteomes" id="UP000228552">
    <property type="component" value="Chromosome"/>
</dbReference>
<keyword evidence="1" id="KW-0812">Transmembrane</keyword>
<proteinExistence type="predicted"/>
<gene>
    <name evidence="2" type="ORF">CTM74_07995</name>
</gene>
<organism evidence="2 3">
    <name type="scientific">Fusobacterium pseudoperiodonticum</name>
    <dbReference type="NCBI Taxonomy" id="2663009"/>
    <lineage>
        <taxon>Bacteria</taxon>
        <taxon>Fusobacteriati</taxon>
        <taxon>Fusobacteriota</taxon>
        <taxon>Fusobacteriia</taxon>
        <taxon>Fusobacteriales</taxon>
        <taxon>Fusobacteriaceae</taxon>
        <taxon>Fusobacterium</taxon>
    </lineage>
</organism>
<feature type="transmembrane region" description="Helical" evidence="1">
    <location>
        <begin position="42"/>
        <end position="57"/>
    </location>
</feature>
<keyword evidence="3" id="KW-1185">Reference proteome</keyword>
<accession>A0AAD0ALK9</accession>
<protein>
    <submittedName>
        <fullName evidence="2">Uncharacterized protein</fullName>
    </submittedName>
</protein>
<sequence>MFETLDISFIKLVILFLPGIIGMTIFLLLFVPKIKLDFKEKLLYSIILSIFSYLSNFEFIKELLDSKQILNKGVTKEFIICAIIKSVCIVFLILILNKLRIIDKIFNFFDSNIVEEEKNLLDIVYKKDEFSKYLTKYVTIRCKDGNRYVGVLEIYTYKDDIIHLFLYDVEWYRPNEVEPYSSYKSIVLHFKIVDISLEYMEGNNEQ</sequence>
<evidence type="ECO:0000256" key="1">
    <source>
        <dbReference type="SAM" id="Phobius"/>
    </source>
</evidence>
<keyword evidence="1" id="KW-1133">Transmembrane helix</keyword>
<dbReference type="RefSeq" id="WP_099987708.1">
    <property type="nucleotide sequence ID" value="NZ_CP024700.1"/>
</dbReference>
<name>A0AAD0ALK9_9FUSO</name>
<feature type="transmembrane region" description="Helical" evidence="1">
    <location>
        <begin position="77"/>
        <end position="96"/>
    </location>
</feature>
<keyword evidence="1" id="KW-0472">Membrane</keyword>
<reference evidence="2 3" key="1">
    <citation type="submission" date="2017-11" db="EMBL/GenBank/DDBJ databases">
        <title>Genome sequencing of Fusobacterium periodonticum KCOM 1263.</title>
        <authorList>
            <person name="Kook J.-K."/>
            <person name="Park S.-N."/>
            <person name="Lim Y.K."/>
        </authorList>
    </citation>
    <scope>NUCLEOTIDE SEQUENCE [LARGE SCALE GENOMIC DNA]</scope>
    <source>
        <strain evidence="2 3">KCOM 1263</strain>
    </source>
</reference>
<evidence type="ECO:0000313" key="2">
    <source>
        <dbReference type="EMBL" id="ATV61769.1"/>
    </source>
</evidence>